<dbReference type="Proteomes" id="UP001347796">
    <property type="component" value="Unassembled WGS sequence"/>
</dbReference>
<reference evidence="5 6" key="1">
    <citation type="submission" date="2024-01" db="EMBL/GenBank/DDBJ databases">
        <title>The genome of the rayed Mediterranean limpet Patella caerulea (Linnaeus, 1758).</title>
        <authorList>
            <person name="Anh-Thu Weber A."/>
            <person name="Halstead-Nussloch G."/>
        </authorList>
    </citation>
    <scope>NUCLEOTIDE SEQUENCE [LARGE SCALE GENOMIC DNA]</scope>
    <source>
        <strain evidence="5">AATW-2023a</strain>
        <tissue evidence="5">Whole specimen</tissue>
    </source>
</reference>
<dbReference type="InterPro" id="IPR006703">
    <property type="entry name" value="G_AIG1"/>
</dbReference>
<protein>
    <recommendedName>
        <fullName evidence="4">AIG1-type G domain-containing protein</fullName>
    </recommendedName>
</protein>
<dbReference type="InterPro" id="IPR045058">
    <property type="entry name" value="GIMA/IAN/Toc"/>
</dbReference>
<dbReference type="GO" id="GO:0005525">
    <property type="term" value="F:GTP binding"/>
    <property type="evidence" value="ECO:0007669"/>
    <property type="project" value="UniProtKB-KW"/>
</dbReference>
<dbReference type="AlphaFoldDB" id="A0AAN8K1I4"/>
<dbReference type="SUPFAM" id="SSF52540">
    <property type="entry name" value="P-loop containing nucleoside triphosphate hydrolases"/>
    <property type="match status" value="1"/>
</dbReference>
<dbReference type="PROSITE" id="PS51720">
    <property type="entry name" value="G_AIG1"/>
    <property type="match status" value="1"/>
</dbReference>
<name>A0AAN8K1I4_PATCE</name>
<dbReference type="Pfam" id="PF04548">
    <property type="entry name" value="AIG1"/>
    <property type="match status" value="1"/>
</dbReference>
<dbReference type="EMBL" id="JAZGQO010000005">
    <property type="protein sequence ID" value="KAK6186714.1"/>
    <property type="molecule type" value="Genomic_DNA"/>
</dbReference>
<accession>A0AAN8K1I4</accession>
<dbReference type="PANTHER" id="PTHR10903:SF73">
    <property type="entry name" value="GTPASE IMAP FAMILY MEMBER 8"/>
    <property type="match status" value="1"/>
</dbReference>
<dbReference type="Gene3D" id="3.40.50.300">
    <property type="entry name" value="P-loop containing nucleotide triphosphate hydrolases"/>
    <property type="match status" value="1"/>
</dbReference>
<organism evidence="5 6">
    <name type="scientific">Patella caerulea</name>
    <name type="common">Rayed Mediterranean limpet</name>
    <dbReference type="NCBI Taxonomy" id="87958"/>
    <lineage>
        <taxon>Eukaryota</taxon>
        <taxon>Metazoa</taxon>
        <taxon>Spiralia</taxon>
        <taxon>Lophotrochozoa</taxon>
        <taxon>Mollusca</taxon>
        <taxon>Gastropoda</taxon>
        <taxon>Patellogastropoda</taxon>
        <taxon>Patelloidea</taxon>
        <taxon>Patellidae</taxon>
        <taxon>Patella</taxon>
    </lineage>
</organism>
<feature type="domain" description="AIG1-type G" evidence="4">
    <location>
        <begin position="11"/>
        <end position="206"/>
    </location>
</feature>
<keyword evidence="3" id="KW-0342">GTP-binding</keyword>
<evidence type="ECO:0000256" key="3">
    <source>
        <dbReference type="ARBA" id="ARBA00023134"/>
    </source>
</evidence>
<sequence length="222" mass="25024">MSDDVKHVSDQSEIRLILIGNKGVGKSSLGNSLLQRKAFTASNPVDIQGSTQWSDGTKLVIGDTPGIADPEIPTIKTFEELTRRVELLHPGPHAFLVVFTIDRFTQEDVDAIKYIKYWFGEDITRYLAVVFTGKGSLDYHGQTLDTHIQKSREELQSLIRECNGRVTAINNRDKHPGIGGVFDLVQQTKKDNKDVFYNQQMYTNAVKERQGKPNLMDTDHFS</sequence>
<keyword evidence="2" id="KW-0547">Nucleotide-binding</keyword>
<dbReference type="InterPro" id="IPR027417">
    <property type="entry name" value="P-loop_NTPase"/>
</dbReference>
<evidence type="ECO:0000259" key="4">
    <source>
        <dbReference type="PROSITE" id="PS51720"/>
    </source>
</evidence>
<comment type="caution">
    <text evidence="5">The sequence shown here is derived from an EMBL/GenBank/DDBJ whole genome shotgun (WGS) entry which is preliminary data.</text>
</comment>
<dbReference type="PANTHER" id="PTHR10903">
    <property type="entry name" value="GTPASE, IMAP FAMILY MEMBER-RELATED"/>
    <property type="match status" value="1"/>
</dbReference>
<evidence type="ECO:0000313" key="6">
    <source>
        <dbReference type="Proteomes" id="UP001347796"/>
    </source>
</evidence>
<evidence type="ECO:0000256" key="1">
    <source>
        <dbReference type="ARBA" id="ARBA00008535"/>
    </source>
</evidence>
<evidence type="ECO:0000313" key="5">
    <source>
        <dbReference type="EMBL" id="KAK6186714.1"/>
    </source>
</evidence>
<keyword evidence="6" id="KW-1185">Reference proteome</keyword>
<proteinExistence type="inferred from homology"/>
<comment type="similarity">
    <text evidence="1">Belongs to the TRAFAC class TrmE-Era-EngA-EngB-Septin-like GTPase superfamily. AIG1/Toc34/Toc159-like paraseptin GTPase family. IAN subfamily.</text>
</comment>
<gene>
    <name evidence="5" type="ORF">SNE40_005995</name>
</gene>
<evidence type="ECO:0000256" key="2">
    <source>
        <dbReference type="ARBA" id="ARBA00022741"/>
    </source>
</evidence>